<dbReference type="EMBL" id="JACXVP010000011">
    <property type="protein sequence ID" value="KAG5577622.1"/>
    <property type="molecule type" value="Genomic_DNA"/>
</dbReference>
<gene>
    <name evidence="1" type="ORF">H5410_057756</name>
</gene>
<sequence length="219" mass="25377">MVSGHNSGKIDGLTSDGEMWSPQGWDLSLKRNLNDREVCRLVEFFKRLESFQGLKEGRTTYVDNAQQRKIQSELKVTRWHASLGTLAKEARLTHDNRGNKTTFGDTLLFMWGGETVRHLYLHCEITDQAVEDFHQSRGIQWTMPSKVVDTLGLGGSGIEAKNEVIGGQFQRCIRWTIWRERNARCFEDRSEIPTNDQNRLYSVIMFLVYKEFPQMQKQS</sequence>
<name>A0A9J5WRR1_SOLCO</name>
<dbReference type="Proteomes" id="UP000824120">
    <property type="component" value="Chromosome 11"/>
</dbReference>
<comment type="caution">
    <text evidence="1">The sequence shown here is derived from an EMBL/GenBank/DDBJ whole genome shotgun (WGS) entry which is preliminary data.</text>
</comment>
<organism evidence="1 2">
    <name type="scientific">Solanum commersonii</name>
    <name type="common">Commerson's wild potato</name>
    <name type="synonym">Commerson's nightshade</name>
    <dbReference type="NCBI Taxonomy" id="4109"/>
    <lineage>
        <taxon>Eukaryota</taxon>
        <taxon>Viridiplantae</taxon>
        <taxon>Streptophyta</taxon>
        <taxon>Embryophyta</taxon>
        <taxon>Tracheophyta</taxon>
        <taxon>Spermatophyta</taxon>
        <taxon>Magnoliopsida</taxon>
        <taxon>eudicotyledons</taxon>
        <taxon>Gunneridae</taxon>
        <taxon>Pentapetalae</taxon>
        <taxon>asterids</taxon>
        <taxon>lamiids</taxon>
        <taxon>Solanales</taxon>
        <taxon>Solanaceae</taxon>
        <taxon>Solanoideae</taxon>
        <taxon>Solaneae</taxon>
        <taxon>Solanum</taxon>
    </lineage>
</organism>
<dbReference type="OrthoDB" id="1256921at2759"/>
<evidence type="ECO:0000313" key="1">
    <source>
        <dbReference type="EMBL" id="KAG5577622.1"/>
    </source>
</evidence>
<dbReference type="AlphaFoldDB" id="A0A9J5WRR1"/>
<protein>
    <submittedName>
        <fullName evidence="1">Uncharacterized protein</fullName>
    </submittedName>
</protein>
<evidence type="ECO:0000313" key="2">
    <source>
        <dbReference type="Proteomes" id="UP000824120"/>
    </source>
</evidence>
<proteinExistence type="predicted"/>
<accession>A0A9J5WRR1</accession>
<keyword evidence="2" id="KW-1185">Reference proteome</keyword>
<reference evidence="1 2" key="1">
    <citation type="submission" date="2020-09" db="EMBL/GenBank/DDBJ databases">
        <title>De no assembly of potato wild relative species, Solanum commersonii.</title>
        <authorList>
            <person name="Cho K."/>
        </authorList>
    </citation>
    <scope>NUCLEOTIDE SEQUENCE [LARGE SCALE GENOMIC DNA]</scope>
    <source>
        <strain evidence="1">LZ3.2</strain>
        <tissue evidence="1">Leaf</tissue>
    </source>
</reference>